<organism evidence="2 3">
    <name type="scientific">Streblomastix strix</name>
    <dbReference type="NCBI Taxonomy" id="222440"/>
    <lineage>
        <taxon>Eukaryota</taxon>
        <taxon>Metamonada</taxon>
        <taxon>Preaxostyla</taxon>
        <taxon>Oxymonadida</taxon>
        <taxon>Streblomastigidae</taxon>
        <taxon>Streblomastix</taxon>
    </lineage>
</organism>
<dbReference type="EMBL" id="SNRW01002519">
    <property type="protein sequence ID" value="KAA6392506.1"/>
    <property type="molecule type" value="Genomic_DNA"/>
</dbReference>
<accession>A0A5J4WCU9</accession>
<name>A0A5J4WCU9_9EUKA</name>
<dbReference type="Proteomes" id="UP000324800">
    <property type="component" value="Unassembled WGS sequence"/>
</dbReference>
<comment type="caution">
    <text evidence="2">The sequence shown here is derived from an EMBL/GenBank/DDBJ whole genome shotgun (WGS) entry which is preliminary data.</text>
</comment>
<evidence type="ECO:0000313" key="3">
    <source>
        <dbReference type="Proteomes" id="UP000324800"/>
    </source>
</evidence>
<feature type="non-terminal residue" evidence="2">
    <location>
        <position position="1"/>
    </location>
</feature>
<protein>
    <submittedName>
        <fullName evidence="2">Uncharacterized protein</fullName>
    </submittedName>
</protein>
<evidence type="ECO:0000256" key="1">
    <source>
        <dbReference type="SAM" id="Phobius"/>
    </source>
</evidence>
<feature type="transmembrane region" description="Helical" evidence="1">
    <location>
        <begin position="2166"/>
        <end position="2189"/>
    </location>
</feature>
<evidence type="ECO:0000313" key="2">
    <source>
        <dbReference type="EMBL" id="KAA6392506.1"/>
    </source>
</evidence>
<keyword evidence="1" id="KW-0812">Transmembrane</keyword>
<proteinExistence type="predicted"/>
<keyword evidence="1" id="KW-0472">Membrane</keyword>
<gene>
    <name evidence="2" type="ORF">EZS28_011966</name>
</gene>
<reference evidence="2 3" key="1">
    <citation type="submission" date="2019-03" db="EMBL/GenBank/DDBJ databases">
        <title>Single cell metagenomics reveals metabolic interactions within the superorganism composed of flagellate Streblomastix strix and complex community of Bacteroidetes bacteria on its surface.</title>
        <authorList>
            <person name="Treitli S.C."/>
            <person name="Kolisko M."/>
            <person name="Husnik F."/>
            <person name="Keeling P."/>
            <person name="Hampl V."/>
        </authorList>
    </citation>
    <scope>NUCLEOTIDE SEQUENCE [LARGE SCALE GENOMIC DNA]</scope>
    <source>
        <strain evidence="2">ST1C</strain>
    </source>
</reference>
<keyword evidence="1" id="KW-1133">Transmembrane helix</keyword>
<sequence length="2280" mass="254302">TFTSCTVPTDSGLGGAIYLDIQTGGETKYDLTRASYSQCNAKYGKSLFINAFNLQNAVPKGSQNKLGTFNIIEEQSDLSQLMGYDINPTIAIPLYYVYSSITQDIYHLKNIDDNNKGNDNKFCGHLGWPCLTIDYAILQSGSATIKKVGIINQYKLKSLESIDQSDDEILISNSLSESGSITDIQSILNIQEDGKIQLTAGTLLFNKITFIINENARSGYIITGTATSTQISISDCIMKMLSDTEGYSILTGLVELIGGSLNINDMEIKDIIISDSPIIFINENAGSLIIDNSQFDSITRTASDSTTKIGGTIEATIGGSSGQLTIQDTNFIKCISQQSYQAGAVSLIIKNQQTVSISQTSFIQCESDLGSGIYSQILTGGTLIIEGSCSFICCKAQLDLGASLYSTIVGANSKLTLEDKILFEGFMKDQDGIKQTQFGLGRGASVDLKNDGIVEINEVTFNECKGINGGGIQINCLSSSKQTFIGNIFTNCVADQNGGGLYCIISSGEIELNEVIMIGCSALNGGGIFTQINNIGKLTIKQQCLFQECICEQGKGGALNIALDGGTLNIEETMMKKCSALNGGAIYASVTSMEEFLIDNEVYFEECEAVGENLLSGRGGAIYINLEQNAPYDFIIGIGVHFNLNKASKFGRDAFVYCKNIDDLEPDFRFIFDVFDDSYDKNNALYGTEFASEIELGTSQRIDFDLFSMMLPYFSDTIYISEDQSIAFNSQKCGKIKLPCLTLPFGRTKVITSEWNKDTVPQDNIGSQQINHTFIIFKGIIISEPFQTESDNVILRGALKSEFSSVTNNALLKFRDQGQIICSDLAQWQQQGLSENKGVNQKITIQYIDFILPAQYELQSIVKVIGNKDSNMKGRNVELKIENCKISQETPLSDISYGFLKTVPFITEYIHISFIGVIAQDILLKDTALIDLQCESEIISLDNILDVEKCTFTNIESSYSSFLPQTAPSNSDTFLPLWLREKEIQIEGSGLIIAYRRTIPTIKADGIQFVGCDSKILDIYSSTSLDQLNSLGLAVELWGAKAALIQSQGNGMSVINGLRVIGVKQERAIVHSSVFEVISGELSLIDIQIKDVNITESDNENNSLNKRKNKMKGFIEMKENGQLLYVEKLFITNIYVEYTENTNKWSSIMMNAGHLKLRDSTFLGEAYTSIGSSIRAYPTGPSTIDVEGVLFKGQGDGQGTNGGAVYVDMREFDVQISFKRCIFIGNKADYGSNIFISYASHSQMINKNSFIGCTSIVENSYEQDISVCYSIGDNDDEIFIDERNLIHNSWNRQKSERVVRFISNSDADHHFDSNIECGSIQNPCDKLTSLFQYLSSEPESIDGSSGRAETIIFGEGKFAQSFIDLSLTRSSIVNIVGCLQDVTEINGQPNVHNLILQGGFHQNIVIERLQLTISPLSPLVGFIKTQGAESGLVLQDVRIQGYLETNPQNTMLEPEYLFGIEGFIHFQDVIIEHIYLRTGSILQVIGLRRTSDDSRMEWLGKTSIGLYSCTFDDITSNETALITLKEKDLENYPTQSNLNQINSILIDNSEKTTKFIIQDTIFSNCSTSLYLNNSKSKGGLINVINKKVRLEILNSEFRNISIKARNMIYFGWGVKEFDGKEIKILTITETIFINCTSAIPGMKAKSEVIETQQQQKNLYSNSKTKLELNSNSISNELYSGDEEIYDSLQQHGLIYIINLNKQSDDPISLIKIDINGLFFWNCHSAIGSAMTVTRLTLDLSESNVEDPMCFGNQLYLNQTNTTVRDCYFSGYDDIYISSISESSDIEGQSEQLYNKLCPNNPNLYSSAQHALVYIYKGTYFGENDIFEETRVGGVKLEDANVELKNISFIEARNEQSQLDGSELMLTCSGISELNIIEPIVNHMTEEQCSALKYQQSFQSNRLSNENECYFGFVVGDMCQYILSDAWKLQPLPIPIVTNAKVIVNVQKKQQPLQFYIEGERLVLALFMVQIVELRDKTQSEIREEMDQNREQREKYQKHINPTLINNTQSVINNSKKLSYFTNQPNNNLINNKLSKYITSQTLQTISNISQNSSFNTSSQNSSDNINEEELMRDDHGYVIWPLDNATKLPITTKATVLNNKNAIFSMSDYSFLDTRKKWYGILISNDGSHFAGVDGKDDEPVILQVEVEEGEQFINYVRFNLASYKAFLIAPVIVIIITIVLSAIIYVIWKRKYDKKQDEDHKKLVNQQWQIQALERKIDISKQNKMIQMQIEAEQNAIVPYKDDPTMPHESKTVNIEDLGTMKFLRYIPELSSNAKTRLI</sequence>